<keyword evidence="1" id="KW-0378">Hydrolase</keyword>
<dbReference type="GO" id="GO:0016787">
    <property type="term" value="F:hydrolase activity"/>
    <property type="evidence" value="ECO:0007669"/>
    <property type="project" value="UniProtKB-KW"/>
</dbReference>
<evidence type="ECO:0000313" key="2">
    <source>
        <dbReference type="Proteomes" id="UP000277671"/>
    </source>
</evidence>
<dbReference type="OrthoDB" id="3354472at2"/>
<proteinExistence type="predicted"/>
<dbReference type="Proteomes" id="UP000277671">
    <property type="component" value="Unassembled WGS sequence"/>
</dbReference>
<dbReference type="EMBL" id="RBKT01000001">
    <property type="protein sequence ID" value="RKR88569.1"/>
    <property type="molecule type" value="Genomic_DNA"/>
</dbReference>
<evidence type="ECO:0000313" key="1">
    <source>
        <dbReference type="EMBL" id="RKR88569.1"/>
    </source>
</evidence>
<name>A0A495JKM3_9ACTN</name>
<dbReference type="AlphaFoldDB" id="A0A495JKM3"/>
<dbReference type="Gene3D" id="3.40.630.40">
    <property type="entry name" value="Zn-dependent exopeptidases"/>
    <property type="match status" value="1"/>
</dbReference>
<comment type="caution">
    <text evidence="1">The sequence shown here is derived from an EMBL/GenBank/DDBJ whole genome shotgun (WGS) entry which is preliminary data.</text>
</comment>
<keyword evidence="2" id="KW-1185">Reference proteome</keyword>
<gene>
    <name evidence="1" type="ORF">BDK92_2897</name>
</gene>
<protein>
    <submittedName>
        <fullName evidence="1">N-formylglutamate amidohydrolase</fullName>
    </submittedName>
</protein>
<accession>A0A495JKM3</accession>
<organism evidence="1 2">
    <name type="scientific">Micromonospora pisi</name>
    <dbReference type="NCBI Taxonomy" id="589240"/>
    <lineage>
        <taxon>Bacteria</taxon>
        <taxon>Bacillati</taxon>
        <taxon>Actinomycetota</taxon>
        <taxon>Actinomycetes</taxon>
        <taxon>Micromonosporales</taxon>
        <taxon>Micromonosporaceae</taxon>
        <taxon>Micromonospora</taxon>
    </lineage>
</organism>
<sequence length="350" mass="38802">MRQSVMTAELESTGTKSPFLRHQREHLCVDCGHAYLDGSPSTSGPHHRKQRFGAGTIVTSTRGPVRELHILPHCGTELPTDLIEETDPENFETLSQLVHQNVDLGTGAIYRKLVEGVRTGATEGVAVAGFHLSRLLLDANRATVEAQLPVDPYVGSAELYQTYLRRRGRDLRHEALLPWLAAVDEILQSMDSRGTVYHHHTYDVLSMSPRPWDRGVAAKRPAFQLIWRRPSIDGVIDEGGESADPGLARLEDVEDVRFRIRDFLERKIGLVNGNGDIDYPLLLPVMPFRGSRRGDPPTSPRHLVYDLRKDILLTEEQIRSWVLDGPWRLGEGGQGGVVSGGGPGISSNHA</sequence>
<dbReference type="SUPFAM" id="SSF53187">
    <property type="entry name" value="Zn-dependent exopeptidases"/>
    <property type="match status" value="1"/>
</dbReference>
<reference evidence="1 2" key="1">
    <citation type="submission" date="2018-10" db="EMBL/GenBank/DDBJ databases">
        <title>Sequencing the genomes of 1000 actinobacteria strains.</title>
        <authorList>
            <person name="Klenk H.-P."/>
        </authorList>
    </citation>
    <scope>NUCLEOTIDE SEQUENCE [LARGE SCALE GENOMIC DNA]</scope>
    <source>
        <strain evidence="1 2">DSM 45175</strain>
    </source>
</reference>